<sequence>MVTAYPPKRRATEELNPTTLKNNLVLYTSTDHGEWSSPASVHPFSLLVPHPLSVLLLSLTNTACSLKSVPPSSLSAAAPRQYLYPVLSNSNPTSETSHTCSFGAASLNLDSTCLRPSNTQLSALVLIGLVFNCTALLPQPTVAI</sequence>
<dbReference type="Proteomes" id="UP000016923">
    <property type="component" value="Unassembled WGS sequence"/>
</dbReference>
<name>S3D4W1_OPHP1</name>
<reference evidence="1 2" key="1">
    <citation type="journal article" date="2013" name="BMC Genomics">
        <title>The genome and transcriptome of the pine saprophyte Ophiostoma piceae, and a comparison with the bark beetle-associated pine pathogen Grosmannia clavigera.</title>
        <authorList>
            <person name="Haridas S."/>
            <person name="Wang Y."/>
            <person name="Lim L."/>
            <person name="Massoumi Alamouti S."/>
            <person name="Jackman S."/>
            <person name="Docking R."/>
            <person name="Robertson G."/>
            <person name="Birol I."/>
            <person name="Bohlmann J."/>
            <person name="Breuil C."/>
        </authorList>
    </citation>
    <scope>NUCLEOTIDE SEQUENCE [LARGE SCALE GENOMIC DNA]</scope>
    <source>
        <strain evidence="1 2">UAMH 11346</strain>
    </source>
</reference>
<organism evidence="1 2">
    <name type="scientific">Ophiostoma piceae (strain UAMH 11346)</name>
    <name type="common">Sap stain fungus</name>
    <dbReference type="NCBI Taxonomy" id="1262450"/>
    <lineage>
        <taxon>Eukaryota</taxon>
        <taxon>Fungi</taxon>
        <taxon>Dikarya</taxon>
        <taxon>Ascomycota</taxon>
        <taxon>Pezizomycotina</taxon>
        <taxon>Sordariomycetes</taxon>
        <taxon>Sordariomycetidae</taxon>
        <taxon>Ophiostomatales</taxon>
        <taxon>Ophiostomataceae</taxon>
        <taxon>Ophiostoma</taxon>
    </lineage>
</organism>
<keyword evidence="2" id="KW-1185">Reference proteome</keyword>
<dbReference type="HOGENOM" id="CLU_1797053_0_0_1"/>
<accession>S3D4W1</accession>
<evidence type="ECO:0000313" key="1">
    <source>
        <dbReference type="EMBL" id="EPE08445.1"/>
    </source>
</evidence>
<proteinExistence type="predicted"/>
<dbReference type="EMBL" id="KE148149">
    <property type="protein sequence ID" value="EPE08445.1"/>
    <property type="molecule type" value="Genomic_DNA"/>
</dbReference>
<gene>
    <name evidence="1" type="ORF">F503_01228</name>
</gene>
<evidence type="ECO:0000313" key="2">
    <source>
        <dbReference type="Proteomes" id="UP000016923"/>
    </source>
</evidence>
<dbReference type="AlphaFoldDB" id="S3D4W1"/>
<dbReference type="VEuPathDB" id="FungiDB:F503_01228"/>
<protein>
    <submittedName>
        <fullName evidence="1">Uncharacterized protein</fullName>
    </submittedName>
</protein>